<organism evidence="1">
    <name type="scientific">Triticum aestivum</name>
    <name type="common">Wheat</name>
    <dbReference type="NCBI Taxonomy" id="4565"/>
    <lineage>
        <taxon>Eukaryota</taxon>
        <taxon>Viridiplantae</taxon>
        <taxon>Streptophyta</taxon>
        <taxon>Embryophyta</taxon>
        <taxon>Tracheophyta</taxon>
        <taxon>Spermatophyta</taxon>
        <taxon>Magnoliopsida</taxon>
        <taxon>Liliopsida</taxon>
        <taxon>Poales</taxon>
        <taxon>Poaceae</taxon>
        <taxon>BOP clade</taxon>
        <taxon>Pooideae</taxon>
        <taxon>Triticodae</taxon>
        <taxon>Triticeae</taxon>
        <taxon>Triticinae</taxon>
        <taxon>Triticum</taxon>
    </lineage>
</organism>
<proteinExistence type="predicted"/>
<sequence>MGVRCSKLSACWWPLHFKSP</sequence>
<reference evidence="1" key="2">
    <citation type="submission" date="2020-03" db="EMBL/GenBank/DDBJ databases">
        <title>The second near-complete assembly of the hexaploid bread wheat (Triticum aestivum) genome.</title>
        <authorList>
            <person name="Zimin A.V."/>
            <person name="Puiu D."/>
            <person name="Shumante A."/>
            <person name="Alonge M."/>
            <person name="Salzberg S.L."/>
        </authorList>
    </citation>
    <scope>NUCLEOTIDE SEQUENCE</scope>
    <source>
        <tissue evidence="1">Leaf</tissue>
    </source>
</reference>
<reference evidence="1" key="1">
    <citation type="journal article" date="2017" name="Gigascience">
        <title>The first near-complete assembly of the hexaploid bread wheat genome, Triticum aestivum.</title>
        <authorList>
            <person name="Zimin A.V."/>
            <person name="Puiu D."/>
            <person name="Hall R."/>
            <person name="Kingan S."/>
            <person name="Clavijo B.J."/>
            <person name="Salzberg S.L."/>
        </authorList>
    </citation>
    <scope>NUCLEOTIDE SEQUENCE</scope>
    <source>
        <tissue evidence="1">Leaf</tissue>
    </source>
</reference>
<dbReference type="AlphaFoldDB" id="A0A9R1HP16"/>
<comment type="caution">
    <text evidence="1">The sequence shown here is derived from an EMBL/GenBank/DDBJ whole genome shotgun (WGS) entry which is preliminary data.</text>
</comment>
<dbReference type="Proteomes" id="UP000815260">
    <property type="component" value="Chromosome 5B"/>
</dbReference>
<protein>
    <submittedName>
        <fullName evidence="1">Uncharacterized protein</fullName>
    </submittedName>
</protein>
<gene>
    <name evidence="1" type="ORF">CFC21_074580</name>
</gene>
<name>A0A9R1HP16_WHEAT</name>
<feature type="non-terminal residue" evidence="1">
    <location>
        <position position="20"/>
    </location>
</feature>
<dbReference type="EMBL" id="CM022224">
    <property type="protein sequence ID" value="KAF7068869.1"/>
    <property type="molecule type" value="Genomic_DNA"/>
</dbReference>
<evidence type="ECO:0000313" key="1">
    <source>
        <dbReference type="EMBL" id="KAF7068869.1"/>
    </source>
</evidence>
<accession>A0A9R1HP16</accession>